<accession>A0A0U5GQP4</accession>
<dbReference type="AlphaFoldDB" id="A0A0U5GQP4"/>
<dbReference type="InterPro" id="IPR021858">
    <property type="entry name" value="Fun_TF"/>
</dbReference>
<dbReference type="STRING" id="454130.A0A0U5GQP4"/>
<gene>
    <name evidence="1" type="ORF">ASPCAL07873</name>
</gene>
<proteinExistence type="predicted"/>
<dbReference type="InterPro" id="IPR053178">
    <property type="entry name" value="Osmoadaptation_assoc"/>
</dbReference>
<sequence>MKSPNHFLRLQATLSTLSPEIYCSVLILCLYELFADTDRGDVWMSHARALSQLTEARGPSRYQTELDSVLLKASRGLINASLHLMSGTT</sequence>
<protein>
    <submittedName>
        <fullName evidence="1">Uncharacterized protein</fullName>
    </submittedName>
</protein>
<dbReference type="PANTHER" id="PTHR38111">
    <property type="entry name" value="ZN(2)-C6 FUNGAL-TYPE DOMAIN-CONTAINING PROTEIN-RELATED"/>
    <property type="match status" value="1"/>
</dbReference>
<dbReference type="PANTHER" id="PTHR38111:SF5">
    <property type="entry name" value="TRANSCRIPTION FACTOR DOMAIN-CONTAINING PROTEIN"/>
    <property type="match status" value="1"/>
</dbReference>
<dbReference type="Proteomes" id="UP000054771">
    <property type="component" value="Unassembled WGS sequence"/>
</dbReference>
<keyword evidence="2" id="KW-1185">Reference proteome</keyword>
<evidence type="ECO:0000313" key="2">
    <source>
        <dbReference type="Proteomes" id="UP000054771"/>
    </source>
</evidence>
<dbReference type="EMBL" id="CDMC01000006">
    <property type="protein sequence ID" value="CEN61210.1"/>
    <property type="molecule type" value="Genomic_DNA"/>
</dbReference>
<name>A0A0U5GQP4_ASPCI</name>
<evidence type="ECO:0000313" key="1">
    <source>
        <dbReference type="EMBL" id="CEN61210.1"/>
    </source>
</evidence>
<dbReference type="Pfam" id="PF11951">
    <property type="entry name" value="Fungal_trans_2"/>
    <property type="match status" value="1"/>
</dbReference>
<organism evidence="1 2">
    <name type="scientific">Aspergillus calidoustus</name>
    <dbReference type="NCBI Taxonomy" id="454130"/>
    <lineage>
        <taxon>Eukaryota</taxon>
        <taxon>Fungi</taxon>
        <taxon>Dikarya</taxon>
        <taxon>Ascomycota</taxon>
        <taxon>Pezizomycotina</taxon>
        <taxon>Eurotiomycetes</taxon>
        <taxon>Eurotiomycetidae</taxon>
        <taxon>Eurotiales</taxon>
        <taxon>Aspergillaceae</taxon>
        <taxon>Aspergillus</taxon>
        <taxon>Aspergillus subgen. Nidulantes</taxon>
    </lineage>
</organism>
<reference evidence="2" key="1">
    <citation type="journal article" date="2016" name="Genome Announc.">
        <title>Draft genome sequences of fungus Aspergillus calidoustus.</title>
        <authorList>
            <person name="Horn F."/>
            <person name="Linde J."/>
            <person name="Mattern D.J."/>
            <person name="Walther G."/>
            <person name="Guthke R."/>
            <person name="Scherlach K."/>
            <person name="Martin K."/>
            <person name="Brakhage A.A."/>
            <person name="Petzke L."/>
            <person name="Valiante V."/>
        </authorList>
    </citation>
    <scope>NUCLEOTIDE SEQUENCE [LARGE SCALE GENOMIC DNA]</scope>
    <source>
        <strain evidence="2">SF006504</strain>
    </source>
</reference>
<dbReference type="OrthoDB" id="4314040at2759"/>